<evidence type="ECO:0000313" key="2">
    <source>
        <dbReference type="Proteomes" id="UP000231252"/>
    </source>
</evidence>
<gene>
    <name evidence="1" type="ORF">COT50_02655</name>
</gene>
<sequence length="61" mass="6810">KTQYLEYKIKFANMWVAKNKATGAMMAVAKTLQELASALTKEKNSSYVIEKVLPPDVAFIS</sequence>
<organism evidence="1 2">
    <name type="scientific">candidate division WWE3 bacterium CG08_land_8_20_14_0_20_41_10</name>
    <dbReference type="NCBI Taxonomy" id="1975085"/>
    <lineage>
        <taxon>Bacteria</taxon>
        <taxon>Katanobacteria</taxon>
    </lineage>
</organism>
<dbReference type="Proteomes" id="UP000231252">
    <property type="component" value="Unassembled WGS sequence"/>
</dbReference>
<accession>A0A2H0XBI6</accession>
<evidence type="ECO:0000313" key="1">
    <source>
        <dbReference type="EMBL" id="PIS22307.1"/>
    </source>
</evidence>
<reference evidence="2" key="1">
    <citation type="submission" date="2017-09" db="EMBL/GenBank/DDBJ databases">
        <title>Depth-based differentiation of microbial function through sediment-hosted aquifers and enrichment of novel symbionts in the deep terrestrial subsurface.</title>
        <authorList>
            <person name="Probst A.J."/>
            <person name="Ladd B."/>
            <person name="Jarett J.K."/>
            <person name="Geller-Mcgrath D.E."/>
            <person name="Sieber C.M.K."/>
            <person name="Emerson J.B."/>
            <person name="Anantharaman K."/>
            <person name="Thomas B.C."/>
            <person name="Malmstrom R."/>
            <person name="Stieglmeier M."/>
            <person name="Klingl A."/>
            <person name="Woyke T."/>
            <person name="Ryan C.M."/>
            <person name="Banfield J.F."/>
        </authorList>
    </citation>
    <scope>NUCLEOTIDE SEQUENCE [LARGE SCALE GENOMIC DNA]</scope>
</reference>
<comment type="caution">
    <text evidence="1">The sequence shown here is derived from an EMBL/GenBank/DDBJ whole genome shotgun (WGS) entry which is preliminary data.</text>
</comment>
<proteinExistence type="predicted"/>
<evidence type="ECO:0008006" key="3">
    <source>
        <dbReference type="Google" id="ProtNLM"/>
    </source>
</evidence>
<dbReference type="AlphaFoldDB" id="A0A2H0XBI6"/>
<feature type="non-terminal residue" evidence="1">
    <location>
        <position position="1"/>
    </location>
</feature>
<dbReference type="EMBL" id="PEYU01000059">
    <property type="protein sequence ID" value="PIS22307.1"/>
    <property type="molecule type" value="Genomic_DNA"/>
</dbReference>
<protein>
    <recommendedName>
        <fullName evidence="3">DUF5678 domain-containing protein</fullName>
    </recommendedName>
</protein>
<name>A0A2H0XBI6_UNCKA</name>